<dbReference type="Proteomes" id="UP001374535">
    <property type="component" value="Chromosome 4"/>
</dbReference>
<evidence type="ECO:0000313" key="2">
    <source>
        <dbReference type="Proteomes" id="UP001374535"/>
    </source>
</evidence>
<evidence type="ECO:0000313" key="1">
    <source>
        <dbReference type="EMBL" id="WVZ13485.1"/>
    </source>
</evidence>
<proteinExistence type="predicted"/>
<gene>
    <name evidence="1" type="ORF">V8G54_011051</name>
</gene>
<dbReference type="AlphaFoldDB" id="A0AAQ3NN13"/>
<sequence length="108" mass="12840">MSISNIHWQLINTFEPCPWKLSSKTIVTKQNVSHTISLSTRKPSGNQSINFLNIWFYNHWTTRDYHSNTFHSSTHIFYGFWPRCRDCQIQTITICFSIWLLSNYHNGI</sequence>
<reference evidence="1 2" key="1">
    <citation type="journal article" date="2023" name="Life. Sci Alliance">
        <title>Evolutionary insights into 3D genome organization and epigenetic landscape of Vigna mungo.</title>
        <authorList>
            <person name="Junaid A."/>
            <person name="Singh B."/>
            <person name="Bhatia S."/>
        </authorList>
    </citation>
    <scope>NUCLEOTIDE SEQUENCE [LARGE SCALE GENOMIC DNA]</scope>
    <source>
        <strain evidence="1">Urdbean</strain>
    </source>
</reference>
<protein>
    <submittedName>
        <fullName evidence="1">Uncharacterized protein</fullName>
    </submittedName>
</protein>
<keyword evidence="2" id="KW-1185">Reference proteome</keyword>
<organism evidence="1 2">
    <name type="scientific">Vigna mungo</name>
    <name type="common">Black gram</name>
    <name type="synonym">Phaseolus mungo</name>
    <dbReference type="NCBI Taxonomy" id="3915"/>
    <lineage>
        <taxon>Eukaryota</taxon>
        <taxon>Viridiplantae</taxon>
        <taxon>Streptophyta</taxon>
        <taxon>Embryophyta</taxon>
        <taxon>Tracheophyta</taxon>
        <taxon>Spermatophyta</taxon>
        <taxon>Magnoliopsida</taxon>
        <taxon>eudicotyledons</taxon>
        <taxon>Gunneridae</taxon>
        <taxon>Pentapetalae</taxon>
        <taxon>rosids</taxon>
        <taxon>fabids</taxon>
        <taxon>Fabales</taxon>
        <taxon>Fabaceae</taxon>
        <taxon>Papilionoideae</taxon>
        <taxon>50 kb inversion clade</taxon>
        <taxon>NPAAA clade</taxon>
        <taxon>indigoferoid/millettioid clade</taxon>
        <taxon>Phaseoleae</taxon>
        <taxon>Vigna</taxon>
    </lineage>
</organism>
<dbReference type="EMBL" id="CP144697">
    <property type="protein sequence ID" value="WVZ13485.1"/>
    <property type="molecule type" value="Genomic_DNA"/>
</dbReference>
<name>A0AAQ3NN13_VIGMU</name>
<accession>A0AAQ3NN13</accession>